<name>A0ABW7VMC4_STROI</name>
<protein>
    <submittedName>
        <fullName evidence="2">Transposase</fullName>
    </submittedName>
</protein>
<dbReference type="Pfam" id="PF13546">
    <property type="entry name" value="DDE_5"/>
    <property type="match status" value="1"/>
</dbReference>
<gene>
    <name evidence="2" type="ORF">ACH49L_44070</name>
</gene>
<evidence type="ECO:0000313" key="2">
    <source>
        <dbReference type="EMBL" id="MFI2162522.1"/>
    </source>
</evidence>
<reference evidence="2 3" key="1">
    <citation type="submission" date="2024-10" db="EMBL/GenBank/DDBJ databases">
        <title>The Natural Products Discovery Center: Release of the First 8490 Sequenced Strains for Exploring Actinobacteria Biosynthetic Diversity.</title>
        <authorList>
            <person name="Kalkreuter E."/>
            <person name="Kautsar S.A."/>
            <person name="Yang D."/>
            <person name="Bader C.D."/>
            <person name="Teijaro C.N."/>
            <person name="Fluegel L."/>
            <person name="Davis C.M."/>
            <person name="Simpson J.R."/>
            <person name="Lauterbach L."/>
            <person name="Steele A.D."/>
            <person name="Gui C."/>
            <person name="Meng S."/>
            <person name="Li G."/>
            <person name="Viehrig K."/>
            <person name="Ye F."/>
            <person name="Su P."/>
            <person name="Kiefer A.F."/>
            <person name="Nichols A."/>
            <person name="Cepeda A.J."/>
            <person name="Yan W."/>
            <person name="Fan B."/>
            <person name="Jiang Y."/>
            <person name="Adhikari A."/>
            <person name="Zheng C.-J."/>
            <person name="Schuster L."/>
            <person name="Cowan T.M."/>
            <person name="Smanski M.J."/>
            <person name="Chevrette M.G."/>
            <person name="De Carvalho L.P.S."/>
            <person name="Shen B."/>
        </authorList>
    </citation>
    <scope>NUCLEOTIDE SEQUENCE [LARGE SCALE GENOMIC DNA]</scope>
    <source>
        <strain evidence="2 3">NPDC020295</strain>
    </source>
</reference>
<dbReference type="InterPro" id="IPR039365">
    <property type="entry name" value="IS701-like"/>
</dbReference>
<keyword evidence="3" id="KW-1185">Reference proteome</keyword>
<comment type="caution">
    <text evidence="2">The sequence shown here is derived from an EMBL/GenBank/DDBJ whole genome shotgun (WGS) entry which is preliminary data.</text>
</comment>
<feature type="domain" description="Transposase IS701-like DDE" evidence="1">
    <location>
        <begin position="4"/>
        <end position="77"/>
    </location>
</feature>
<dbReference type="Proteomes" id="UP001611397">
    <property type="component" value="Unassembled WGS sequence"/>
</dbReference>
<dbReference type="InterPro" id="IPR038721">
    <property type="entry name" value="IS701-like_DDE_dom"/>
</dbReference>
<evidence type="ECO:0000313" key="3">
    <source>
        <dbReference type="Proteomes" id="UP001611397"/>
    </source>
</evidence>
<dbReference type="RefSeq" id="WP_341846327.1">
    <property type="nucleotide sequence ID" value="NZ_JBIRUT010000022.1"/>
</dbReference>
<dbReference type="PANTHER" id="PTHR33627">
    <property type="entry name" value="TRANSPOSASE"/>
    <property type="match status" value="1"/>
</dbReference>
<organism evidence="2 3">
    <name type="scientific">Streptomyces olivaceoviridis</name>
    <name type="common">Streptomyces corchorusii</name>
    <dbReference type="NCBI Taxonomy" id="1921"/>
    <lineage>
        <taxon>Bacteria</taxon>
        <taxon>Bacillati</taxon>
        <taxon>Actinomycetota</taxon>
        <taxon>Actinomycetes</taxon>
        <taxon>Kitasatosporales</taxon>
        <taxon>Streptomycetaceae</taxon>
        <taxon>Streptomyces</taxon>
    </lineage>
</organism>
<dbReference type="EMBL" id="JBIRWM010000039">
    <property type="protein sequence ID" value="MFI2162522.1"/>
    <property type="molecule type" value="Genomic_DNA"/>
</dbReference>
<sequence length="114" mass="12422">MRGSRHYTGTAGKVTNCPAGVVAASASDAASAAVDWRLFLSESWDCASPKTDPAKVARHAKYGTPEEVGHVEEWQLAFGPNRRDEVVSPRGPARHCQRRLRCCILPPRLGRTLP</sequence>
<accession>A0ABW7VMC4</accession>
<proteinExistence type="predicted"/>
<evidence type="ECO:0000259" key="1">
    <source>
        <dbReference type="Pfam" id="PF13546"/>
    </source>
</evidence>
<dbReference type="PANTHER" id="PTHR33627:SF1">
    <property type="entry name" value="TRANSPOSASE"/>
    <property type="match status" value="1"/>
</dbReference>